<gene>
    <name evidence="1" type="ORF">LMG3458_02395</name>
</gene>
<dbReference type="EMBL" id="CADIJO010000006">
    <property type="protein sequence ID" value="CAB3696118.1"/>
    <property type="molecule type" value="Genomic_DNA"/>
</dbReference>
<sequence length="119" mass="13856">MPDAQAASWKHLPAPKKRTALPFDAVYTAEQYARLRQGRIPQEMEDKWFIYLEDGVLRFHRSWTGIWIYAVTLQPQGEQWHASNAWVNRETDQYGCTDLETDRKLLLRLVDNLLAAPVA</sequence>
<proteinExistence type="predicted"/>
<dbReference type="AlphaFoldDB" id="A0A6S7B386"/>
<organism evidence="1 2">
    <name type="scientific">Achromobacter deleyi</name>
    <dbReference type="NCBI Taxonomy" id="1353891"/>
    <lineage>
        <taxon>Bacteria</taxon>
        <taxon>Pseudomonadati</taxon>
        <taxon>Pseudomonadota</taxon>
        <taxon>Betaproteobacteria</taxon>
        <taxon>Burkholderiales</taxon>
        <taxon>Alcaligenaceae</taxon>
        <taxon>Achromobacter</taxon>
    </lineage>
</organism>
<accession>A0A6S7B386</accession>
<evidence type="ECO:0000313" key="1">
    <source>
        <dbReference type="EMBL" id="CAB3696118.1"/>
    </source>
</evidence>
<protein>
    <submittedName>
        <fullName evidence="1">Uncharacterized protein</fullName>
    </submittedName>
</protein>
<dbReference type="Proteomes" id="UP000494111">
    <property type="component" value="Unassembled WGS sequence"/>
</dbReference>
<reference evidence="1 2" key="1">
    <citation type="submission" date="2020-04" db="EMBL/GenBank/DDBJ databases">
        <authorList>
            <person name="De Canck E."/>
        </authorList>
    </citation>
    <scope>NUCLEOTIDE SEQUENCE [LARGE SCALE GENOMIC DNA]</scope>
    <source>
        <strain evidence="1 2">LMG 3458</strain>
    </source>
</reference>
<evidence type="ECO:0000313" key="2">
    <source>
        <dbReference type="Proteomes" id="UP000494111"/>
    </source>
</evidence>
<dbReference type="RefSeq" id="WP_175196277.1">
    <property type="nucleotide sequence ID" value="NZ_CADIJO010000006.1"/>
</dbReference>
<name>A0A6S7B386_9BURK</name>